<evidence type="ECO:0000256" key="1">
    <source>
        <dbReference type="ARBA" id="ARBA00023157"/>
    </source>
</evidence>
<evidence type="ECO:0000313" key="5">
    <source>
        <dbReference type="Proteomes" id="UP000822476"/>
    </source>
</evidence>
<dbReference type="EMBL" id="JTDE01000880">
    <property type="protein sequence ID" value="KAF7260129.1"/>
    <property type="molecule type" value="Genomic_DNA"/>
</dbReference>
<dbReference type="OrthoDB" id="10002959at2759"/>
<feature type="domain" description="Peptidase S1" evidence="3">
    <location>
        <begin position="24"/>
        <end position="172"/>
    </location>
</feature>
<protein>
    <recommendedName>
        <fullName evidence="3">Peptidase S1 domain-containing protein</fullName>
    </recommendedName>
</protein>
<dbReference type="Gene3D" id="2.40.10.10">
    <property type="entry name" value="Trypsin-like serine proteases"/>
    <property type="match status" value="2"/>
</dbReference>
<reference evidence="4" key="1">
    <citation type="submission" date="2019-07" db="EMBL/GenBank/DDBJ databases">
        <title>Annotation for the trematode Paragonimus miyazaki's.</title>
        <authorList>
            <person name="Choi Y.-J."/>
        </authorList>
    </citation>
    <scope>NUCLEOTIDE SEQUENCE</scope>
    <source>
        <strain evidence="4">Japan</strain>
    </source>
</reference>
<accession>A0A8S9YYD9</accession>
<gene>
    <name evidence="4" type="ORF">EG68_02305</name>
</gene>
<dbReference type="Proteomes" id="UP000822476">
    <property type="component" value="Unassembled WGS sequence"/>
</dbReference>
<evidence type="ECO:0000313" key="4">
    <source>
        <dbReference type="EMBL" id="KAF7260129.1"/>
    </source>
</evidence>
<organism evidence="4 5">
    <name type="scientific">Paragonimus skrjabini miyazakii</name>
    <dbReference type="NCBI Taxonomy" id="59628"/>
    <lineage>
        <taxon>Eukaryota</taxon>
        <taxon>Metazoa</taxon>
        <taxon>Spiralia</taxon>
        <taxon>Lophotrochozoa</taxon>
        <taxon>Platyhelminthes</taxon>
        <taxon>Trematoda</taxon>
        <taxon>Digenea</taxon>
        <taxon>Plagiorchiida</taxon>
        <taxon>Troglotremata</taxon>
        <taxon>Troglotrematidae</taxon>
        <taxon>Paragonimus</taxon>
    </lineage>
</organism>
<keyword evidence="2" id="KW-0732">Signal</keyword>
<name>A0A8S9YYD9_9TREM</name>
<dbReference type="Pfam" id="PF00089">
    <property type="entry name" value="Trypsin"/>
    <property type="match status" value="1"/>
</dbReference>
<dbReference type="InterPro" id="IPR009003">
    <property type="entry name" value="Peptidase_S1_PA"/>
</dbReference>
<keyword evidence="5" id="KW-1185">Reference proteome</keyword>
<dbReference type="InterPro" id="IPR001254">
    <property type="entry name" value="Trypsin_dom"/>
</dbReference>
<dbReference type="GO" id="GO:0006508">
    <property type="term" value="P:proteolysis"/>
    <property type="evidence" value="ECO:0007669"/>
    <property type="project" value="InterPro"/>
</dbReference>
<dbReference type="AlphaFoldDB" id="A0A8S9YYD9"/>
<dbReference type="InterPro" id="IPR043504">
    <property type="entry name" value="Peptidase_S1_PA_chymotrypsin"/>
</dbReference>
<dbReference type="SMART" id="SM00020">
    <property type="entry name" value="Tryp_SPc"/>
    <property type="match status" value="1"/>
</dbReference>
<feature type="chain" id="PRO_5035812198" description="Peptidase S1 domain-containing protein" evidence="2">
    <location>
        <begin position="17"/>
        <end position="179"/>
    </location>
</feature>
<keyword evidence="1" id="KW-1015">Disulfide bond</keyword>
<evidence type="ECO:0000256" key="2">
    <source>
        <dbReference type="SAM" id="SignalP"/>
    </source>
</evidence>
<dbReference type="SUPFAM" id="SSF50494">
    <property type="entry name" value="Trypsin-like serine proteases"/>
    <property type="match status" value="1"/>
</dbReference>
<dbReference type="PANTHER" id="PTHR24253:SF176">
    <property type="entry name" value="CORIN, ISOFORM B"/>
    <property type="match status" value="1"/>
</dbReference>
<comment type="caution">
    <text evidence="4">The sequence shown here is derived from an EMBL/GenBank/DDBJ whole genome shotgun (WGS) entry which is preliminary data.</text>
</comment>
<dbReference type="PANTHER" id="PTHR24253">
    <property type="entry name" value="TRANSMEMBRANE PROTEASE SERINE"/>
    <property type="match status" value="1"/>
</dbReference>
<sequence>MIILVALLYAGICVDGLNNNPDKRIVNGWRTKAMDYPWTAMMKTVIHIRKDSHLMSAWGATIISERWLLTAAHSFSDGSEKRRPTTKPHYISRERGKSASGVVAMDTKTRYSTFMWKKSSYIQSLLQGDSGSGLVCKHGSQYYIVGILSTGSGEPEKLPSFFVRVSYFLDWINDIIQKN</sequence>
<evidence type="ECO:0000259" key="3">
    <source>
        <dbReference type="SMART" id="SM00020"/>
    </source>
</evidence>
<dbReference type="GO" id="GO:0004252">
    <property type="term" value="F:serine-type endopeptidase activity"/>
    <property type="evidence" value="ECO:0007669"/>
    <property type="project" value="InterPro"/>
</dbReference>
<feature type="signal peptide" evidence="2">
    <location>
        <begin position="1"/>
        <end position="16"/>
    </location>
</feature>
<proteinExistence type="predicted"/>